<dbReference type="Proteomes" id="UP001160625">
    <property type="component" value="Unassembled WGS sequence"/>
</dbReference>
<proteinExistence type="predicted"/>
<accession>A0ABT6N5W3</accession>
<protein>
    <submittedName>
        <fullName evidence="1">Uncharacterized protein</fullName>
    </submittedName>
</protein>
<dbReference type="EMBL" id="JARYGZ010000003">
    <property type="protein sequence ID" value="MDH7640496.1"/>
    <property type="molecule type" value="Genomic_DNA"/>
</dbReference>
<organism evidence="1 2">
    <name type="scientific">Sphingomonas oryzagri</name>
    <dbReference type="NCBI Taxonomy" id="3042314"/>
    <lineage>
        <taxon>Bacteria</taxon>
        <taxon>Pseudomonadati</taxon>
        <taxon>Pseudomonadota</taxon>
        <taxon>Alphaproteobacteria</taxon>
        <taxon>Sphingomonadales</taxon>
        <taxon>Sphingomonadaceae</taxon>
        <taxon>Sphingomonas</taxon>
    </lineage>
</organism>
<sequence length="120" mass="12853">MATSLISPASIQAATAAPLDFREVEYLHTGDAALAAGRTAILAAVAIGSPLPDAIQILRAAGATCRPDRHHPEAIKCLYRQMWTDGDATDEVRWTTSLNSESGRVTDVHVDREVDSRVIS</sequence>
<comment type="caution">
    <text evidence="1">The sequence shown here is derived from an EMBL/GenBank/DDBJ whole genome shotgun (WGS) entry which is preliminary data.</text>
</comment>
<dbReference type="RefSeq" id="WP_281045857.1">
    <property type="nucleotide sequence ID" value="NZ_JARYGZ010000003.1"/>
</dbReference>
<name>A0ABT6N5W3_9SPHN</name>
<evidence type="ECO:0000313" key="2">
    <source>
        <dbReference type="Proteomes" id="UP001160625"/>
    </source>
</evidence>
<gene>
    <name evidence="1" type="ORF">QGN17_17315</name>
</gene>
<keyword evidence="2" id="KW-1185">Reference proteome</keyword>
<evidence type="ECO:0000313" key="1">
    <source>
        <dbReference type="EMBL" id="MDH7640496.1"/>
    </source>
</evidence>
<reference evidence="1" key="1">
    <citation type="submission" date="2023-04" db="EMBL/GenBank/DDBJ databases">
        <title>Sphingomonas sp. MAHUQ-71 isolated from rice field.</title>
        <authorList>
            <person name="Huq M.A."/>
        </authorList>
    </citation>
    <scope>NUCLEOTIDE SEQUENCE</scope>
    <source>
        <strain evidence="1">MAHUQ-71</strain>
    </source>
</reference>